<reference evidence="4 5" key="1">
    <citation type="journal article" date="2016" name="Nat. Commun.">
        <title>Ectomycorrhizal ecology is imprinted in the genome of the dominant symbiotic fungus Cenococcum geophilum.</title>
        <authorList>
            <consortium name="DOE Joint Genome Institute"/>
            <person name="Peter M."/>
            <person name="Kohler A."/>
            <person name="Ohm R.A."/>
            <person name="Kuo A."/>
            <person name="Krutzmann J."/>
            <person name="Morin E."/>
            <person name="Arend M."/>
            <person name="Barry K.W."/>
            <person name="Binder M."/>
            <person name="Choi C."/>
            <person name="Clum A."/>
            <person name="Copeland A."/>
            <person name="Grisel N."/>
            <person name="Haridas S."/>
            <person name="Kipfer T."/>
            <person name="LaButti K."/>
            <person name="Lindquist E."/>
            <person name="Lipzen A."/>
            <person name="Maire R."/>
            <person name="Meier B."/>
            <person name="Mihaltcheva S."/>
            <person name="Molinier V."/>
            <person name="Murat C."/>
            <person name="Poggeler S."/>
            <person name="Quandt C.A."/>
            <person name="Sperisen C."/>
            <person name="Tritt A."/>
            <person name="Tisserant E."/>
            <person name="Crous P.W."/>
            <person name="Henrissat B."/>
            <person name="Nehls U."/>
            <person name="Egli S."/>
            <person name="Spatafora J.W."/>
            <person name="Grigoriev I.V."/>
            <person name="Martin F.M."/>
        </authorList>
    </citation>
    <scope>NUCLEOTIDE SEQUENCE [LARGE SCALE GENOMIC DNA]</scope>
    <source>
        <strain evidence="4 5">CBS 459.81</strain>
    </source>
</reference>
<feature type="compositionally biased region" description="Basic residues" evidence="2">
    <location>
        <begin position="21"/>
        <end position="31"/>
    </location>
</feature>
<name>A0A8E2EIH1_9PEZI</name>
<evidence type="ECO:0000313" key="4">
    <source>
        <dbReference type="EMBL" id="OCK84413.1"/>
    </source>
</evidence>
<dbReference type="InterPro" id="IPR040183">
    <property type="entry name" value="THUMPD1-like"/>
</dbReference>
<evidence type="ECO:0000256" key="2">
    <source>
        <dbReference type="SAM" id="MobiDB-lite"/>
    </source>
</evidence>
<accession>A0A8E2EIH1</accession>
<dbReference type="PROSITE" id="PS51165">
    <property type="entry name" value="THUMP"/>
    <property type="match status" value="1"/>
</dbReference>
<dbReference type="Proteomes" id="UP000250266">
    <property type="component" value="Unassembled WGS sequence"/>
</dbReference>
<dbReference type="EMBL" id="KV744838">
    <property type="protein sequence ID" value="OCK84413.1"/>
    <property type="molecule type" value="Genomic_DNA"/>
</dbReference>
<dbReference type="FunFam" id="3.30.2300.10:FF:000001">
    <property type="entry name" value="THUMP domain-containing protein 1"/>
    <property type="match status" value="1"/>
</dbReference>
<evidence type="ECO:0000313" key="5">
    <source>
        <dbReference type="Proteomes" id="UP000250266"/>
    </source>
</evidence>
<dbReference type="SUPFAM" id="SSF143437">
    <property type="entry name" value="THUMP domain-like"/>
    <property type="match status" value="1"/>
</dbReference>
<dbReference type="CDD" id="cd11717">
    <property type="entry name" value="THUMP_THUMPD1_like"/>
    <property type="match status" value="1"/>
</dbReference>
<organism evidence="4 5">
    <name type="scientific">Lepidopterella palustris CBS 459.81</name>
    <dbReference type="NCBI Taxonomy" id="1314670"/>
    <lineage>
        <taxon>Eukaryota</taxon>
        <taxon>Fungi</taxon>
        <taxon>Dikarya</taxon>
        <taxon>Ascomycota</taxon>
        <taxon>Pezizomycotina</taxon>
        <taxon>Dothideomycetes</taxon>
        <taxon>Pleosporomycetidae</taxon>
        <taxon>Mytilinidiales</taxon>
        <taxon>Argynnaceae</taxon>
        <taxon>Lepidopterella</taxon>
    </lineage>
</organism>
<dbReference type="GO" id="GO:0003723">
    <property type="term" value="F:RNA binding"/>
    <property type="evidence" value="ECO:0007669"/>
    <property type="project" value="UniProtKB-UniRule"/>
</dbReference>
<sequence>MEDSSKKRKADADQKPSASNKKAKGKKKWTVPRKSVIADDISQAYNIEPGDAGVWATCDRNRERRCVLELRGTFEEYAKKLYGISHEDAGSQKGDAEKDEADIEAEIQKELQDIRKPAVKAHFTNIRLDTQCLVFFKTRPPIEPAPFVHAICTDAANSAERKQSRFVKRLTPITMTGKATEKDIEQMAPQVLAPHFHGAATLEKKFAIRTSIRNHTVLTRDRVIKIVAAAVGPGHSVDLTNYDLLILVEIYKNVCGMSVVRNDYERLKRYNLSEINKPTAKPEEL</sequence>
<gene>
    <name evidence="4" type="ORF">K432DRAFT_289061</name>
</gene>
<evidence type="ECO:0000259" key="3">
    <source>
        <dbReference type="PROSITE" id="PS51165"/>
    </source>
</evidence>
<feature type="domain" description="THUMP" evidence="3">
    <location>
        <begin position="155"/>
        <end position="261"/>
    </location>
</feature>
<keyword evidence="1" id="KW-0694">RNA-binding</keyword>
<protein>
    <recommendedName>
        <fullName evidence="3">THUMP domain-containing protein</fullName>
    </recommendedName>
</protein>
<evidence type="ECO:0000256" key="1">
    <source>
        <dbReference type="PROSITE-ProRule" id="PRU00529"/>
    </source>
</evidence>
<dbReference type="Pfam" id="PF02926">
    <property type="entry name" value="THUMP"/>
    <property type="match status" value="1"/>
</dbReference>
<dbReference type="GO" id="GO:0006400">
    <property type="term" value="P:tRNA modification"/>
    <property type="evidence" value="ECO:0007669"/>
    <property type="project" value="InterPro"/>
</dbReference>
<feature type="region of interest" description="Disordered" evidence="2">
    <location>
        <begin position="1"/>
        <end position="31"/>
    </location>
</feature>
<proteinExistence type="predicted"/>
<dbReference type="OrthoDB" id="367221at2759"/>
<keyword evidence="5" id="KW-1185">Reference proteome</keyword>
<dbReference type="AlphaFoldDB" id="A0A8E2EIH1"/>
<dbReference type="PANTHER" id="PTHR13452:SF10">
    <property type="entry name" value="THUMP DOMAIN-CONTAINING PROTEIN 1"/>
    <property type="match status" value="1"/>
</dbReference>
<dbReference type="SMART" id="SM00981">
    <property type="entry name" value="THUMP"/>
    <property type="match status" value="1"/>
</dbReference>
<dbReference type="Gene3D" id="3.30.2300.10">
    <property type="entry name" value="THUMP superfamily"/>
    <property type="match status" value="1"/>
</dbReference>
<dbReference type="PANTHER" id="PTHR13452">
    <property type="entry name" value="THUMP DOMAIN CONTAINING PROTEIN 1-RELATED"/>
    <property type="match status" value="1"/>
</dbReference>
<dbReference type="InterPro" id="IPR004114">
    <property type="entry name" value="THUMP_dom"/>
</dbReference>